<dbReference type="HOGENOM" id="CLU_2125839_0_0_1"/>
<dbReference type="VEuPathDB" id="FungiDB:HpaG811433"/>
<name>M4BY01_HYAAE</name>
<accession>M4BY01</accession>
<reference evidence="2" key="1">
    <citation type="journal article" date="2010" name="Science">
        <title>Signatures of adaptation to obligate biotrophy in the Hyaloperonospora arabidopsidis genome.</title>
        <authorList>
            <person name="Baxter L."/>
            <person name="Tripathy S."/>
            <person name="Ishaque N."/>
            <person name="Boot N."/>
            <person name="Cabral A."/>
            <person name="Kemen E."/>
            <person name="Thines M."/>
            <person name="Ah-Fong A."/>
            <person name="Anderson R."/>
            <person name="Badejoko W."/>
            <person name="Bittner-Eddy P."/>
            <person name="Boore J.L."/>
            <person name="Chibucos M.C."/>
            <person name="Coates M."/>
            <person name="Dehal P."/>
            <person name="Delehaunty K."/>
            <person name="Dong S."/>
            <person name="Downton P."/>
            <person name="Dumas B."/>
            <person name="Fabro G."/>
            <person name="Fronick C."/>
            <person name="Fuerstenberg S.I."/>
            <person name="Fulton L."/>
            <person name="Gaulin E."/>
            <person name="Govers F."/>
            <person name="Hughes L."/>
            <person name="Humphray S."/>
            <person name="Jiang R.H."/>
            <person name="Judelson H."/>
            <person name="Kamoun S."/>
            <person name="Kyung K."/>
            <person name="Meijer H."/>
            <person name="Minx P."/>
            <person name="Morris P."/>
            <person name="Nelson J."/>
            <person name="Phuntumart V."/>
            <person name="Qutob D."/>
            <person name="Rehmany A."/>
            <person name="Rougon-Cardoso A."/>
            <person name="Ryden P."/>
            <person name="Torto-Alalibo T."/>
            <person name="Studholme D."/>
            <person name="Wang Y."/>
            <person name="Win J."/>
            <person name="Wood J."/>
            <person name="Clifton S.W."/>
            <person name="Rogers J."/>
            <person name="Van den Ackerveken G."/>
            <person name="Jones J.D."/>
            <person name="McDowell J.M."/>
            <person name="Beynon J."/>
            <person name="Tyler B.M."/>
        </authorList>
    </citation>
    <scope>NUCLEOTIDE SEQUENCE [LARGE SCALE GENOMIC DNA]</scope>
    <source>
        <strain evidence="2">Emoy2</strain>
    </source>
</reference>
<dbReference type="eggNOG" id="KOG1378">
    <property type="taxonomic scope" value="Eukaryota"/>
</dbReference>
<keyword evidence="2" id="KW-1185">Reference proteome</keyword>
<dbReference type="EMBL" id="CU694992">
    <property type="status" value="NOT_ANNOTATED_CDS"/>
    <property type="molecule type" value="Genomic_DNA"/>
</dbReference>
<dbReference type="EnsemblProtists" id="HpaT811433">
    <property type="protein sequence ID" value="HpaP811433"/>
    <property type="gene ID" value="HpaG811433"/>
</dbReference>
<dbReference type="Proteomes" id="UP000011713">
    <property type="component" value="Unassembled WGS sequence"/>
</dbReference>
<dbReference type="InParanoid" id="M4BY01"/>
<dbReference type="STRING" id="559515.M4BY01"/>
<dbReference type="AlphaFoldDB" id="M4BY01"/>
<evidence type="ECO:0008006" key="3">
    <source>
        <dbReference type="Google" id="ProtNLM"/>
    </source>
</evidence>
<evidence type="ECO:0000313" key="1">
    <source>
        <dbReference type="EnsemblProtists" id="HpaP811433"/>
    </source>
</evidence>
<evidence type="ECO:0000313" key="2">
    <source>
        <dbReference type="Proteomes" id="UP000011713"/>
    </source>
</evidence>
<reference evidence="1" key="2">
    <citation type="submission" date="2015-06" db="UniProtKB">
        <authorList>
            <consortium name="EnsemblProtists"/>
        </authorList>
    </citation>
    <scope>IDENTIFICATION</scope>
    <source>
        <strain evidence="1">Emoy2</strain>
    </source>
</reference>
<organism evidence="1 2">
    <name type="scientific">Hyaloperonospora arabidopsidis (strain Emoy2)</name>
    <name type="common">Downy mildew agent</name>
    <name type="synonym">Peronospora arabidopsidis</name>
    <dbReference type="NCBI Taxonomy" id="559515"/>
    <lineage>
        <taxon>Eukaryota</taxon>
        <taxon>Sar</taxon>
        <taxon>Stramenopiles</taxon>
        <taxon>Oomycota</taxon>
        <taxon>Peronosporomycetes</taxon>
        <taxon>Peronosporales</taxon>
        <taxon>Peronosporaceae</taxon>
        <taxon>Hyaloperonospora</taxon>
    </lineage>
</organism>
<protein>
    <recommendedName>
        <fullName evidence="3">Purple acid phosphatase N-terminal domain-containing protein</fullName>
    </recommendedName>
</protein>
<proteinExistence type="predicted"/>
<sequence length="114" mass="12781">MAKLEAGKRYFYRVGDKMGKLSDVRDFPHLPLEVIMWRRTCKGSSMSFLVYGDLNRPVGTTADFAEDNGMCGTTMALVREDMEQAASDPSEHRYVAVMHVGGLAYAMGTTYVWD</sequence>